<keyword evidence="3" id="KW-1185">Reference proteome</keyword>
<reference evidence="2" key="2">
    <citation type="submission" date="2024-10" db="UniProtKB">
        <authorList>
            <consortium name="EnsemblProtists"/>
        </authorList>
    </citation>
    <scope>IDENTIFICATION</scope>
</reference>
<dbReference type="OMA" id="SHVLWTG"/>
<protein>
    <recommendedName>
        <fullName evidence="4">Proline racemase</fullName>
    </recommendedName>
</protein>
<dbReference type="Proteomes" id="UP000013827">
    <property type="component" value="Unassembled WGS sequence"/>
</dbReference>
<dbReference type="eggNOG" id="ENOG502QRPF">
    <property type="taxonomic scope" value="Eukaryota"/>
</dbReference>
<dbReference type="EnsemblProtists" id="EOD12656">
    <property type="protein sequence ID" value="EOD12656"/>
    <property type="gene ID" value="EMIHUDRAFT_213406"/>
</dbReference>
<organism evidence="2 3">
    <name type="scientific">Emiliania huxleyi (strain CCMP1516)</name>
    <dbReference type="NCBI Taxonomy" id="280463"/>
    <lineage>
        <taxon>Eukaryota</taxon>
        <taxon>Haptista</taxon>
        <taxon>Haptophyta</taxon>
        <taxon>Prymnesiophyceae</taxon>
        <taxon>Isochrysidales</taxon>
        <taxon>Noelaerhabdaceae</taxon>
        <taxon>Emiliania</taxon>
    </lineage>
</organism>
<dbReference type="GeneID" id="17258755"/>
<dbReference type="GO" id="GO:0047580">
    <property type="term" value="F:4-hydroxyproline epimerase activity"/>
    <property type="evidence" value="ECO:0007669"/>
    <property type="project" value="TreeGrafter"/>
</dbReference>
<sequence length="395" mass="41347">MIADIELLPDASNELKQAIKTAVSGTGLSHTVHAHGATVKGQAEAVWTAARAAFDACIAAGASTETVLLKMRCGDGENGAAASAVKTTASAAATAMVPQRPSPFGSGVRKLQVVDCHCGGEPARVIVGGMPHVHGASMVEDFDHYRALLLHEPRGYPCQNADFIPLHSAAFALLVFSRPPTRPEAAFGVVVAEQGKIYPAMSGHNVICVATALLETGMAGLVQVKAQCEHGKATQVELRNAPAFCRPCDMGVEVDVPLGVGKVTVDIAYGGMFYVIVDAASACAPRCRELRWDDPATHTGMLDRSPCGTGTCAIMAALHARGELRVGEPFEHSSILGTKFIGRLHEEVVVGGGGTEPVRAVVPTISGRAWITQHATVVCDPSDPFPEGYKVGDIW</sequence>
<dbReference type="STRING" id="2903.R1DP78"/>
<dbReference type="KEGG" id="ehx:EMIHUDRAFT_213406"/>
<accession>A0A0D3IN21</accession>
<dbReference type="InterPro" id="IPR008794">
    <property type="entry name" value="Pro_racemase_fam"/>
</dbReference>
<dbReference type="Gene3D" id="3.10.310.10">
    <property type="entry name" value="Diaminopimelate Epimerase, Chain A, domain 1"/>
    <property type="match status" value="3"/>
</dbReference>
<dbReference type="InterPro" id="IPR029756">
    <property type="entry name" value="MTH1187/YkoF-like"/>
</dbReference>
<dbReference type="PANTHER" id="PTHR33442:SF5">
    <property type="entry name" value="BIFUNCTIONAL TRANS-3-HYDROXY-L-PROLINE DEHYDRATASE_2-EPIMERASE"/>
    <property type="match status" value="1"/>
</dbReference>
<dbReference type="PANTHER" id="PTHR33442">
    <property type="entry name" value="TRANS-3-HYDROXY-L-PROLINE DEHYDRATASE"/>
    <property type="match status" value="1"/>
</dbReference>
<comment type="similarity">
    <text evidence="1">Belongs to the proline racemase family.</text>
</comment>
<reference evidence="3" key="1">
    <citation type="journal article" date="2013" name="Nature">
        <title>Pan genome of the phytoplankton Emiliania underpins its global distribution.</title>
        <authorList>
            <person name="Read B.A."/>
            <person name="Kegel J."/>
            <person name="Klute M.J."/>
            <person name="Kuo A."/>
            <person name="Lefebvre S.C."/>
            <person name="Maumus F."/>
            <person name="Mayer C."/>
            <person name="Miller J."/>
            <person name="Monier A."/>
            <person name="Salamov A."/>
            <person name="Young J."/>
            <person name="Aguilar M."/>
            <person name="Claverie J.M."/>
            <person name="Frickenhaus S."/>
            <person name="Gonzalez K."/>
            <person name="Herman E.K."/>
            <person name="Lin Y.C."/>
            <person name="Napier J."/>
            <person name="Ogata H."/>
            <person name="Sarno A.F."/>
            <person name="Shmutz J."/>
            <person name="Schroeder D."/>
            <person name="de Vargas C."/>
            <person name="Verret F."/>
            <person name="von Dassow P."/>
            <person name="Valentin K."/>
            <person name="Van de Peer Y."/>
            <person name="Wheeler G."/>
            <person name="Dacks J.B."/>
            <person name="Delwiche C.F."/>
            <person name="Dyhrman S.T."/>
            <person name="Glockner G."/>
            <person name="John U."/>
            <person name="Richards T."/>
            <person name="Worden A.Z."/>
            <person name="Zhang X."/>
            <person name="Grigoriev I.V."/>
            <person name="Allen A.E."/>
            <person name="Bidle K."/>
            <person name="Borodovsky M."/>
            <person name="Bowler C."/>
            <person name="Brownlee C."/>
            <person name="Cock J.M."/>
            <person name="Elias M."/>
            <person name="Gladyshev V.N."/>
            <person name="Groth M."/>
            <person name="Guda C."/>
            <person name="Hadaegh A."/>
            <person name="Iglesias-Rodriguez M.D."/>
            <person name="Jenkins J."/>
            <person name="Jones B.M."/>
            <person name="Lawson T."/>
            <person name="Leese F."/>
            <person name="Lindquist E."/>
            <person name="Lobanov A."/>
            <person name="Lomsadze A."/>
            <person name="Malik S.B."/>
            <person name="Marsh M.E."/>
            <person name="Mackinder L."/>
            <person name="Mock T."/>
            <person name="Mueller-Roeber B."/>
            <person name="Pagarete A."/>
            <person name="Parker M."/>
            <person name="Probert I."/>
            <person name="Quesneville H."/>
            <person name="Raines C."/>
            <person name="Rensing S.A."/>
            <person name="Riano-Pachon D.M."/>
            <person name="Richier S."/>
            <person name="Rokitta S."/>
            <person name="Shiraiwa Y."/>
            <person name="Soanes D.M."/>
            <person name="van der Giezen M."/>
            <person name="Wahlund T.M."/>
            <person name="Williams B."/>
            <person name="Wilson W."/>
            <person name="Wolfe G."/>
            <person name="Wurch L.L."/>
        </authorList>
    </citation>
    <scope>NUCLEOTIDE SEQUENCE</scope>
</reference>
<dbReference type="AlphaFoldDB" id="A0A0D3IN21"/>
<dbReference type="Pfam" id="PF05544">
    <property type="entry name" value="Pro_racemase"/>
    <property type="match status" value="2"/>
</dbReference>
<evidence type="ECO:0008006" key="4">
    <source>
        <dbReference type="Google" id="ProtNLM"/>
    </source>
</evidence>
<dbReference type="HOGENOM" id="CLU_040871_0_0_1"/>
<proteinExistence type="inferred from homology"/>
<evidence type="ECO:0000313" key="3">
    <source>
        <dbReference type="Proteomes" id="UP000013827"/>
    </source>
</evidence>
<name>A0A0D3IN21_EMIH1</name>
<evidence type="ECO:0000313" key="2">
    <source>
        <dbReference type="EnsemblProtists" id="EOD12656"/>
    </source>
</evidence>
<dbReference type="RefSeq" id="XP_005765085.1">
    <property type="nucleotide sequence ID" value="XM_005765028.1"/>
</dbReference>
<dbReference type="Gene3D" id="3.30.70.930">
    <property type="match status" value="1"/>
</dbReference>
<evidence type="ECO:0000256" key="1">
    <source>
        <dbReference type="ARBA" id="ARBA00007529"/>
    </source>
</evidence>
<dbReference type="PaxDb" id="2903-EOD12656"/>
<dbReference type="SUPFAM" id="SSF54506">
    <property type="entry name" value="Diaminopimelate epimerase-like"/>
    <property type="match status" value="1"/>
</dbReference>